<dbReference type="Proteomes" id="UP000807342">
    <property type="component" value="Unassembled WGS sequence"/>
</dbReference>
<feature type="region of interest" description="Disordered" evidence="1">
    <location>
        <begin position="61"/>
        <end position="94"/>
    </location>
</feature>
<reference evidence="2" key="1">
    <citation type="submission" date="2020-11" db="EMBL/GenBank/DDBJ databases">
        <authorList>
            <consortium name="DOE Joint Genome Institute"/>
            <person name="Ahrendt S."/>
            <person name="Riley R."/>
            <person name="Andreopoulos W."/>
            <person name="Labutti K."/>
            <person name="Pangilinan J."/>
            <person name="Ruiz-Duenas F.J."/>
            <person name="Barrasa J.M."/>
            <person name="Sanchez-Garcia M."/>
            <person name="Camarero S."/>
            <person name="Miyauchi S."/>
            <person name="Serrano A."/>
            <person name="Linde D."/>
            <person name="Babiker R."/>
            <person name="Drula E."/>
            <person name="Ayuso-Fernandez I."/>
            <person name="Pacheco R."/>
            <person name="Padilla G."/>
            <person name="Ferreira P."/>
            <person name="Barriuso J."/>
            <person name="Kellner H."/>
            <person name="Castanera R."/>
            <person name="Alfaro M."/>
            <person name="Ramirez L."/>
            <person name="Pisabarro A.G."/>
            <person name="Kuo A."/>
            <person name="Tritt A."/>
            <person name="Lipzen A."/>
            <person name="He G."/>
            <person name="Yan M."/>
            <person name="Ng V."/>
            <person name="Cullen D."/>
            <person name="Martin F."/>
            <person name="Rosso M.-N."/>
            <person name="Henrissat B."/>
            <person name="Hibbett D."/>
            <person name="Martinez A.T."/>
            <person name="Grigoriev I.V."/>
        </authorList>
    </citation>
    <scope>NUCLEOTIDE SEQUENCE</scope>
    <source>
        <strain evidence="2">MF-IS2</strain>
    </source>
</reference>
<sequence>MQIWIIMGTSLTEHVSSFPLTPHQSPSARGTSLTNLSRRSVLTPPFNIASYPFPSGVSANRSLDSHRKRGSPLHFPINLGQTPSTSQRPTSTSLDSFLQLPSDIPPATPWCPSFLGRNKSADSGKVAKFLGRRQFVSGGSYHNASPIEVNSSYRHQDAGSD</sequence>
<dbReference type="AlphaFoldDB" id="A0A9P6BXG0"/>
<accession>A0A9P6BXG0</accession>
<organism evidence="2 3">
    <name type="scientific">Macrolepiota fuliginosa MF-IS2</name>
    <dbReference type="NCBI Taxonomy" id="1400762"/>
    <lineage>
        <taxon>Eukaryota</taxon>
        <taxon>Fungi</taxon>
        <taxon>Dikarya</taxon>
        <taxon>Basidiomycota</taxon>
        <taxon>Agaricomycotina</taxon>
        <taxon>Agaricomycetes</taxon>
        <taxon>Agaricomycetidae</taxon>
        <taxon>Agaricales</taxon>
        <taxon>Agaricineae</taxon>
        <taxon>Agaricaceae</taxon>
        <taxon>Macrolepiota</taxon>
    </lineage>
</organism>
<evidence type="ECO:0000313" key="3">
    <source>
        <dbReference type="Proteomes" id="UP000807342"/>
    </source>
</evidence>
<protein>
    <submittedName>
        <fullName evidence="2">Uncharacterized protein</fullName>
    </submittedName>
</protein>
<feature type="region of interest" description="Disordered" evidence="1">
    <location>
        <begin position="137"/>
        <end position="161"/>
    </location>
</feature>
<gene>
    <name evidence="2" type="ORF">P691DRAFT_437560</name>
</gene>
<comment type="caution">
    <text evidence="2">The sequence shown here is derived from an EMBL/GenBank/DDBJ whole genome shotgun (WGS) entry which is preliminary data.</text>
</comment>
<proteinExistence type="predicted"/>
<evidence type="ECO:0000313" key="2">
    <source>
        <dbReference type="EMBL" id="KAF9443032.1"/>
    </source>
</evidence>
<keyword evidence="3" id="KW-1185">Reference proteome</keyword>
<name>A0A9P6BXG0_9AGAR</name>
<dbReference type="EMBL" id="MU151530">
    <property type="protein sequence ID" value="KAF9443032.1"/>
    <property type="molecule type" value="Genomic_DNA"/>
</dbReference>
<evidence type="ECO:0000256" key="1">
    <source>
        <dbReference type="SAM" id="MobiDB-lite"/>
    </source>
</evidence>
<feature type="compositionally biased region" description="Polar residues" evidence="1">
    <location>
        <begin position="140"/>
        <end position="153"/>
    </location>
</feature>
<feature type="region of interest" description="Disordered" evidence="1">
    <location>
        <begin position="16"/>
        <end position="36"/>
    </location>
</feature>
<feature type="compositionally biased region" description="Low complexity" evidence="1">
    <location>
        <begin position="81"/>
        <end position="93"/>
    </location>
</feature>